<dbReference type="SMART" id="SM00355">
    <property type="entry name" value="ZnF_C2H2"/>
    <property type="match status" value="2"/>
</dbReference>
<feature type="region of interest" description="Disordered" evidence="10">
    <location>
        <begin position="209"/>
        <end position="228"/>
    </location>
</feature>
<feature type="region of interest" description="Disordered" evidence="10">
    <location>
        <begin position="1"/>
        <end position="26"/>
    </location>
</feature>
<accession>A0A9E7KLF9</accession>
<feature type="domain" description="C2H2-type" evidence="11">
    <location>
        <begin position="109"/>
        <end position="136"/>
    </location>
</feature>
<keyword evidence="7" id="KW-0804">Transcription</keyword>
<protein>
    <recommendedName>
        <fullName evidence="11">C2H2-type domain-containing protein</fullName>
    </recommendedName>
</protein>
<dbReference type="PANTHER" id="PTHR26374">
    <property type="entry name" value="ZINC FINGER PROTEIN ZAT5"/>
    <property type="match status" value="1"/>
</dbReference>
<evidence type="ECO:0000256" key="1">
    <source>
        <dbReference type="ARBA" id="ARBA00004123"/>
    </source>
</evidence>
<evidence type="ECO:0000313" key="13">
    <source>
        <dbReference type="Proteomes" id="UP001055439"/>
    </source>
</evidence>
<dbReference type="Pfam" id="PF13912">
    <property type="entry name" value="zf-C2H2_6"/>
    <property type="match status" value="2"/>
</dbReference>
<evidence type="ECO:0000313" key="12">
    <source>
        <dbReference type="EMBL" id="URE21681.1"/>
    </source>
</evidence>
<gene>
    <name evidence="12" type="ORF">MUK42_12572</name>
</gene>
<keyword evidence="5" id="KW-0862">Zinc</keyword>
<evidence type="ECO:0000259" key="11">
    <source>
        <dbReference type="PROSITE" id="PS50157"/>
    </source>
</evidence>
<organism evidence="12 13">
    <name type="scientific">Musa troglodytarum</name>
    <name type="common">fe'i banana</name>
    <dbReference type="NCBI Taxonomy" id="320322"/>
    <lineage>
        <taxon>Eukaryota</taxon>
        <taxon>Viridiplantae</taxon>
        <taxon>Streptophyta</taxon>
        <taxon>Embryophyta</taxon>
        <taxon>Tracheophyta</taxon>
        <taxon>Spermatophyta</taxon>
        <taxon>Magnoliopsida</taxon>
        <taxon>Liliopsida</taxon>
        <taxon>Zingiberales</taxon>
        <taxon>Musaceae</taxon>
        <taxon>Musa</taxon>
    </lineage>
</organism>
<evidence type="ECO:0000256" key="3">
    <source>
        <dbReference type="ARBA" id="ARBA00022737"/>
    </source>
</evidence>
<evidence type="ECO:0000256" key="5">
    <source>
        <dbReference type="ARBA" id="ARBA00022833"/>
    </source>
</evidence>
<proteinExistence type="predicted"/>
<evidence type="ECO:0000256" key="9">
    <source>
        <dbReference type="PROSITE-ProRule" id="PRU00042"/>
    </source>
</evidence>
<name>A0A9E7KLF9_9LILI</name>
<keyword evidence="4 9" id="KW-0863">Zinc-finger</keyword>
<dbReference type="InterPro" id="IPR013087">
    <property type="entry name" value="Znf_C2H2_type"/>
</dbReference>
<sequence>MDAVEEAMDHDKHSSGSSSSTKSNEQFNPCTVVVKGKRTKRHRTVVVVATAAPDSSTSSAEICSSNTNGEEEDMANCLVLLAQGRGFDASVETVTGTVVADGKAGGCVYRCKTCDKCFPSFRALGGHRTSHKKPKAAAAAIDEDDGLQISTDSGISKQVDRPRVHECSICGSSFSSGRALGGHMRRHRPTTKTGTLESKKEKNVLSLDLNLPAPSDDDHQELSKPPPAVVAFRFES</sequence>
<dbReference type="AlphaFoldDB" id="A0A9E7KLF9"/>
<dbReference type="SUPFAM" id="SSF57667">
    <property type="entry name" value="beta-beta-alpha zinc fingers"/>
    <property type="match status" value="1"/>
</dbReference>
<dbReference type="PANTHER" id="PTHR26374:SF466">
    <property type="entry name" value="OS09G0122000 PROTEIN"/>
    <property type="match status" value="1"/>
</dbReference>
<dbReference type="GO" id="GO:0008270">
    <property type="term" value="F:zinc ion binding"/>
    <property type="evidence" value="ECO:0007669"/>
    <property type="project" value="UniProtKB-KW"/>
</dbReference>
<keyword evidence="2" id="KW-0479">Metal-binding</keyword>
<evidence type="ECO:0000256" key="4">
    <source>
        <dbReference type="ARBA" id="ARBA00022771"/>
    </source>
</evidence>
<keyword evidence="8" id="KW-0539">Nucleus</keyword>
<dbReference type="Gene3D" id="3.30.160.60">
    <property type="entry name" value="Classic Zinc Finger"/>
    <property type="match status" value="1"/>
</dbReference>
<dbReference type="EMBL" id="CP097509">
    <property type="protein sequence ID" value="URE21681.1"/>
    <property type="molecule type" value="Genomic_DNA"/>
</dbReference>
<comment type="subcellular location">
    <subcellularLocation>
        <location evidence="1">Nucleus</location>
    </subcellularLocation>
</comment>
<keyword evidence="13" id="KW-1185">Reference proteome</keyword>
<feature type="region of interest" description="Disordered" evidence="10">
    <location>
        <begin position="178"/>
        <end position="204"/>
    </location>
</feature>
<evidence type="ECO:0000256" key="2">
    <source>
        <dbReference type="ARBA" id="ARBA00022723"/>
    </source>
</evidence>
<keyword evidence="3" id="KW-0677">Repeat</keyword>
<evidence type="ECO:0000256" key="6">
    <source>
        <dbReference type="ARBA" id="ARBA00023015"/>
    </source>
</evidence>
<dbReference type="PROSITE" id="PS00028">
    <property type="entry name" value="ZINC_FINGER_C2H2_1"/>
    <property type="match status" value="2"/>
</dbReference>
<keyword evidence="6" id="KW-0805">Transcription regulation</keyword>
<dbReference type="OrthoDB" id="6077919at2759"/>
<reference evidence="12" key="1">
    <citation type="submission" date="2022-05" db="EMBL/GenBank/DDBJ databases">
        <title>The Musa troglodytarum L. genome provides insights into the mechanism of non-climacteric behaviour and enrichment of carotenoids.</title>
        <authorList>
            <person name="Wang J."/>
        </authorList>
    </citation>
    <scope>NUCLEOTIDE SEQUENCE</scope>
    <source>
        <tissue evidence="12">Leaf</tissue>
    </source>
</reference>
<dbReference type="InterPro" id="IPR036236">
    <property type="entry name" value="Znf_C2H2_sf"/>
</dbReference>
<evidence type="ECO:0000256" key="7">
    <source>
        <dbReference type="ARBA" id="ARBA00023163"/>
    </source>
</evidence>
<evidence type="ECO:0000256" key="10">
    <source>
        <dbReference type="SAM" id="MobiDB-lite"/>
    </source>
</evidence>
<evidence type="ECO:0000256" key="8">
    <source>
        <dbReference type="ARBA" id="ARBA00023242"/>
    </source>
</evidence>
<dbReference type="PROSITE" id="PS50157">
    <property type="entry name" value="ZINC_FINGER_C2H2_2"/>
    <property type="match status" value="2"/>
</dbReference>
<feature type="domain" description="C2H2-type" evidence="11">
    <location>
        <begin position="165"/>
        <end position="192"/>
    </location>
</feature>
<dbReference type="Proteomes" id="UP001055439">
    <property type="component" value="Chromosome 7"/>
</dbReference>
<dbReference type="GO" id="GO:0005634">
    <property type="term" value="C:nucleus"/>
    <property type="evidence" value="ECO:0007669"/>
    <property type="project" value="UniProtKB-SubCell"/>
</dbReference>